<feature type="region of interest" description="Disordered" evidence="2">
    <location>
        <begin position="524"/>
        <end position="543"/>
    </location>
</feature>
<organism evidence="3 4">
    <name type="scientific">Letharia columbiana</name>
    <dbReference type="NCBI Taxonomy" id="112416"/>
    <lineage>
        <taxon>Eukaryota</taxon>
        <taxon>Fungi</taxon>
        <taxon>Dikarya</taxon>
        <taxon>Ascomycota</taxon>
        <taxon>Pezizomycotina</taxon>
        <taxon>Lecanoromycetes</taxon>
        <taxon>OSLEUM clade</taxon>
        <taxon>Lecanoromycetidae</taxon>
        <taxon>Lecanorales</taxon>
        <taxon>Lecanorineae</taxon>
        <taxon>Parmeliaceae</taxon>
        <taxon>Letharia</taxon>
    </lineage>
</organism>
<protein>
    <submittedName>
        <fullName evidence="3">Uncharacterized protein</fullName>
    </submittedName>
</protein>
<dbReference type="EMBL" id="JACCJC010000029">
    <property type="protein sequence ID" value="KAF6234672.1"/>
    <property type="molecule type" value="Genomic_DNA"/>
</dbReference>
<dbReference type="RefSeq" id="XP_037164063.1">
    <property type="nucleotide sequence ID" value="XM_037309202.1"/>
</dbReference>
<dbReference type="Proteomes" id="UP000578531">
    <property type="component" value="Unassembled WGS sequence"/>
</dbReference>
<keyword evidence="1" id="KW-0175">Coiled coil</keyword>
<evidence type="ECO:0000313" key="4">
    <source>
        <dbReference type="Proteomes" id="UP000578531"/>
    </source>
</evidence>
<evidence type="ECO:0000256" key="2">
    <source>
        <dbReference type="SAM" id="MobiDB-lite"/>
    </source>
</evidence>
<keyword evidence="4" id="KW-1185">Reference proteome</keyword>
<evidence type="ECO:0000256" key="1">
    <source>
        <dbReference type="SAM" id="Coils"/>
    </source>
</evidence>
<dbReference type="GeneID" id="59288955"/>
<name>A0A8H6L3Z2_9LECA</name>
<reference evidence="3 4" key="1">
    <citation type="journal article" date="2020" name="Genomics">
        <title>Complete, high-quality genomes from long-read metagenomic sequencing of two wolf lichen thalli reveals enigmatic genome architecture.</title>
        <authorList>
            <person name="McKenzie S.K."/>
            <person name="Walston R.F."/>
            <person name="Allen J.L."/>
        </authorList>
    </citation>
    <scope>NUCLEOTIDE SEQUENCE [LARGE SCALE GENOMIC DNA]</scope>
    <source>
        <strain evidence="3">WasteWater2</strain>
    </source>
</reference>
<comment type="caution">
    <text evidence="3">The sequence shown here is derived from an EMBL/GenBank/DDBJ whole genome shotgun (WGS) entry which is preliminary data.</text>
</comment>
<proteinExistence type="predicted"/>
<feature type="coiled-coil region" evidence="1">
    <location>
        <begin position="297"/>
        <end position="360"/>
    </location>
</feature>
<dbReference type="AlphaFoldDB" id="A0A8H6L3Z2"/>
<dbReference type="OrthoDB" id="10665404at2759"/>
<gene>
    <name evidence="3" type="ORF">HO173_007298</name>
</gene>
<feature type="region of interest" description="Disordered" evidence="2">
    <location>
        <begin position="560"/>
        <end position="596"/>
    </location>
</feature>
<feature type="compositionally biased region" description="Low complexity" evidence="2">
    <location>
        <begin position="586"/>
        <end position="596"/>
    </location>
</feature>
<feature type="compositionally biased region" description="Polar residues" evidence="2">
    <location>
        <begin position="570"/>
        <end position="585"/>
    </location>
</feature>
<sequence length="752" mass="86048">MIEFWRKDRKAQILVIMASQNQPPILYDCYAVQPVDIVHEPPILQKLVVSQDPTPTEKLLISLQNIINQYSLRLNEVTKVDVSDNFDTLQDLCLSVERLQTEAQSSLDKRKADVKTVNRQHAACVTVLHDTIKSFRPASDVSPITRNIADCSKEIQAHLSTLTYAITDLKDHVDQLNSDLDRLRSREQQACLHRNRNIELTDKVVRLGLEAAELKGTKSDLYLQLQTSEHMRDKLEKQFPEIIEQLTNNQKTTVEHYEKELRLALDHRFEFLQTSVVDLNARIATKDLENFQLKNQLDQASTVAEKLRTSEEEYKQQTLEVRNQLSTFEEQSNHKVLQLRNQLSALAEQSTQERTKLRNQVTQDSSDAHELRICNAELHHQLSQYSIAAESFSSFNNELLNQLDQTITVLSELKTDRLELRKQQSHDAELSTMLSARLQQASEDTELLRVRNTELDARLQQTSKDGELLKARNTDLDTRFQQAFEDIELLRARNTQLSINLQQSAHDAMQLSTRDDDLSIQRFQYSNEPNSPPPFPGHTTTPARRTSLAAFSPDNLLSKRRVIGKRASKGQGSRASIDSDSTQSRSPSEVSLVSEPSLQRPMVVTTRASYPRDATTIGCVRIDAQDVEQGRWAPGVSGDLQELIKDYLKWAEGRKKSHLRPKVDQLKLSDIQCHWHELARDARQRVCEWRRNADGGKDCYHACLCCESRGQLCCILESQNMLVLLPLLPSSRHDKQHDLGPGHRSYWVNDVH</sequence>
<evidence type="ECO:0000313" key="3">
    <source>
        <dbReference type="EMBL" id="KAF6234672.1"/>
    </source>
</evidence>
<accession>A0A8H6L3Z2</accession>